<dbReference type="EMBL" id="KT624200">
    <property type="protein sequence ID" value="AMM44968.1"/>
    <property type="molecule type" value="Genomic_DNA"/>
</dbReference>
<dbReference type="InterPro" id="IPR009875">
    <property type="entry name" value="PilZ_domain"/>
</dbReference>
<reference evidence="2 3" key="1">
    <citation type="submission" date="2015-08" db="EMBL/GenBank/DDBJ databases">
        <authorList>
            <person name="Babu N.S."/>
            <person name="Beckwith C.J."/>
            <person name="Beseler K.G."/>
            <person name="Brison A."/>
            <person name="Carone J.V."/>
            <person name="Caskin T.P."/>
            <person name="Diamond M."/>
            <person name="Durham M.E."/>
            <person name="Foxe J.M."/>
            <person name="Go M."/>
            <person name="Henderson B.A."/>
            <person name="Jones I.B."/>
            <person name="McGettigan J.A."/>
            <person name="Micheletti S.J."/>
            <person name="Nasrallah M.E."/>
            <person name="Ortiz D."/>
            <person name="Piller C.R."/>
            <person name="Privatt S.R."/>
            <person name="Schneider S.L."/>
            <person name="Sharp S."/>
            <person name="Smith T.C."/>
            <person name="Stanton J.D."/>
            <person name="Ullery H.E."/>
            <person name="Wilson R.J."/>
            <person name="Serrano M.G."/>
            <person name="Buck G."/>
            <person name="Lee V."/>
            <person name="Wang Y."/>
            <person name="Carvalho R."/>
            <person name="Voegtly L."/>
            <person name="Shi R."/>
            <person name="Duckworth R."/>
            <person name="Johnson A."/>
            <person name="Loviza R."/>
            <person name="Walstead R."/>
            <person name="Shah Z."/>
            <person name="Kiflezghi M."/>
            <person name="Wade K."/>
            <person name="Ball S.L."/>
            <person name="Bradley K.W."/>
            <person name="Asai D.J."/>
            <person name="Bowman C.A."/>
            <person name="Russell D.A."/>
            <person name="Pope W.H."/>
            <person name="Jacobs-Sera D."/>
            <person name="Hendrix R.W."/>
            <person name="Hatfull G.F."/>
        </authorList>
    </citation>
    <scope>NUCLEOTIDE SEQUENCE [LARGE SCALE GENOMIC DNA]</scope>
</reference>
<feature type="domain" description="PilZ" evidence="1">
    <location>
        <begin position="4"/>
        <end position="97"/>
    </location>
</feature>
<dbReference type="GO" id="GO:0035438">
    <property type="term" value="F:cyclic-di-GMP binding"/>
    <property type="evidence" value="ECO:0007669"/>
    <property type="project" value="InterPro"/>
</dbReference>
<dbReference type="KEGG" id="vg:29125337"/>
<dbReference type="Pfam" id="PF07238">
    <property type="entry name" value="PilZ"/>
    <property type="match status" value="1"/>
</dbReference>
<evidence type="ECO:0000313" key="3">
    <source>
        <dbReference type="Proteomes" id="UP000203261"/>
    </source>
</evidence>
<organism evidence="2 3">
    <name type="scientific">Bacillus phage SP-15</name>
    <dbReference type="NCBI Taxonomy" id="1792032"/>
    <lineage>
        <taxon>Viruses</taxon>
        <taxon>Duplodnaviria</taxon>
        <taxon>Heunggongvirae</taxon>
        <taxon>Uroviricota</taxon>
        <taxon>Caudoviricetes</taxon>
        <taxon>Thornevirus</taxon>
        <taxon>Thornevirus SP15</taxon>
    </lineage>
</organism>
<gene>
    <name evidence="2" type="ORF">SP15_170</name>
</gene>
<proteinExistence type="predicted"/>
<dbReference type="Proteomes" id="UP000203261">
    <property type="component" value="Segment"/>
</dbReference>
<sequence length="117" mass="13395">MEKNRRDAFRLENLQISCKYGNCAEGITNLVDISATGARLAGKIGDVGSPITITFRIMDKAFIRTGTIVWVDNQYTAMKFSKTTPREESELLRNIFQEDIKRKYESENNQEKLAQNE</sequence>
<accession>A0A127AWD4</accession>
<dbReference type="Gene3D" id="2.40.10.220">
    <property type="entry name" value="predicted glycosyltransferase like domains"/>
    <property type="match status" value="1"/>
</dbReference>
<protein>
    <recommendedName>
        <fullName evidence="1">PilZ domain-containing protein</fullName>
    </recommendedName>
</protein>
<evidence type="ECO:0000313" key="2">
    <source>
        <dbReference type="EMBL" id="AMM44968.1"/>
    </source>
</evidence>
<keyword evidence="3" id="KW-1185">Reference proteome</keyword>
<evidence type="ECO:0000259" key="1">
    <source>
        <dbReference type="Pfam" id="PF07238"/>
    </source>
</evidence>
<dbReference type="GeneID" id="29125337"/>
<name>A0A127AWD4_9CAUD</name>
<dbReference type="RefSeq" id="YP_009302557.1">
    <property type="nucleotide sequence ID" value="NC_031245.1"/>
</dbReference>
<dbReference type="SUPFAM" id="SSF141371">
    <property type="entry name" value="PilZ domain-like"/>
    <property type="match status" value="1"/>
</dbReference>